<organism evidence="1 2">
    <name type="scientific">Pyronema omphalodes (strain CBS 100304)</name>
    <name type="common">Pyronema confluens</name>
    <dbReference type="NCBI Taxonomy" id="1076935"/>
    <lineage>
        <taxon>Eukaryota</taxon>
        <taxon>Fungi</taxon>
        <taxon>Dikarya</taxon>
        <taxon>Ascomycota</taxon>
        <taxon>Pezizomycotina</taxon>
        <taxon>Pezizomycetes</taxon>
        <taxon>Pezizales</taxon>
        <taxon>Pyronemataceae</taxon>
        <taxon>Pyronema</taxon>
    </lineage>
</organism>
<name>U4KUG2_PYROM</name>
<dbReference type="AlphaFoldDB" id="U4KUG2"/>
<protein>
    <submittedName>
        <fullName evidence="1">Uncharacterized protein</fullName>
    </submittedName>
</protein>
<keyword evidence="2" id="KW-1185">Reference proteome</keyword>
<dbReference type="EMBL" id="HF935200">
    <property type="protein sequence ID" value="CCX04371.1"/>
    <property type="molecule type" value="Genomic_DNA"/>
</dbReference>
<reference evidence="1 2" key="1">
    <citation type="journal article" date="2013" name="PLoS Genet.">
        <title>The genome and development-dependent transcriptomes of Pyronema confluens: a window into fungal evolution.</title>
        <authorList>
            <person name="Traeger S."/>
            <person name="Altegoer F."/>
            <person name="Freitag M."/>
            <person name="Gabaldon T."/>
            <person name="Kempken F."/>
            <person name="Kumar A."/>
            <person name="Marcet-Houben M."/>
            <person name="Poggeler S."/>
            <person name="Stajich J.E."/>
            <person name="Nowrousian M."/>
        </authorList>
    </citation>
    <scope>NUCLEOTIDE SEQUENCE [LARGE SCALE GENOMIC DNA]</scope>
    <source>
        <strain evidence="2">CBS 100304</strain>
        <tissue evidence="1">Vegetative mycelium</tissue>
    </source>
</reference>
<sequence length="89" mass="10570">MDHRFRYLNEGRELILQAAPSIDSMRSRMIIFHDASHLMKIEEVEKVEDQHQRPPPSCWKQRGQIILTEPVDMYLRASLPRGKIKEYAH</sequence>
<accession>U4KUG2</accession>
<evidence type="ECO:0000313" key="1">
    <source>
        <dbReference type="EMBL" id="CCX04371.1"/>
    </source>
</evidence>
<gene>
    <name evidence="1" type="ORF">PCON_01948</name>
</gene>
<dbReference type="Proteomes" id="UP000018144">
    <property type="component" value="Unassembled WGS sequence"/>
</dbReference>
<proteinExistence type="predicted"/>
<evidence type="ECO:0000313" key="2">
    <source>
        <dbReference type="Proteomes" id="UP000018144"/>
    </source>
</evidence>